<evidence type="ECO:0000313" key="2">
    <source>
        <dbReference type="RefSeq" id="XP_073931341.1"/>
    </source>
</evidence>
<dbReference type="RefSeq" id="XP_073931341.1">
    <property type="nucleotide sequence ID" value="XM_074075240.1"/>
</dbReference>
<keyword evidence="1" id="KW-1185">Reference proteome</keyword>
<name>A0AC58MPK9_CASCN</name>
<proteinExistence type="predicted"/>
<accession>A0AC58MPK9</accession>
<evidence type="ECO:0000313" key="1">
    <source>
        <dbReference type="Proteomes" id="UP001732720"/>
    </source>
</evidence>
<protein>
    <submittedName>
        <fullName evidence="2">Melanoma inhibitory activity protein 2-like</fullName>
    </submittedName>
</protein>
<dbReference type="Proteomes" id="UP001732720">
    <property type="component" value="Chromosome 5"/>
</dbReference>
<organism evidence="1 2">
    <name type="scientific">Castor canadensis</name>
    <name type="common">American beaver</name>
    <dbReference type="NCBI Taxonomy" id="51338"/>
    <lineage>
        <taxon>Eukaryota</taxon>
        <taxon>Metazoa</taxon>
        <taxon>Chordata</taxon>
        <taxon>Craniata</taxon>
        <taxon>Vertebrata</taxon>
        <taxon>Euteleostomi</taxon>
        <taxon>Mammalia</taxon>
        <taxon>Eutheria</taxon>
        <taxon>Euarchontoglires</taxon>
        <taxon>Glires</taxon>
        <taxon>Rodentia</taxon>
        <taxon>Castorimorpha</taxon>
        <taxon>Castoridae</taxon>
        <taxon>Castor</taxon>
    </lineage>
</organism>
<sequence>MDGPKAVCETSLGLILNEVCRVTTTNPENGSQSPMTFHGSCFRSLRRRLYVTQERKLALKLSKLIEEKCKLLEKVSEARKERGGQASPGQEARFGKSAMEAQTLPMTGDMVARAKAKLEDVLLLGKQLKEEKAKRSKQVHSLVRMSKLIQSLEDRSESLQANVAEAETTLRALVLSEAQLKVSITQTSYENSQLQESCRQLGQEAAAWKERVSEVNKQKIAIEDSVTHVEQVLRYKEDYIRSLAECLLKMKIGAFALGGDRAQAGNCELGMASASGNSAHSGDPPARAGQRLMYALELNASIRSLEGQRNQVYIQLREVDIAKEDLTEHLKTLQIAHIILQSKHTRVARENQNLQCSVKRMTELHEEIGLKHYRRLMVENHHREEAEEKLAKVEEKITQAAADLETYKNLARELKGKMERTKQYYQRRLILYKEKAHFNHLVAQGAEKQLKYFKNVNASKRQKLMDMELEFELLHKAPSAFDSSNVACGREQVPCGPSPSGQPPFERQVFLSPLLLRGSLSPPPLSPHRGGKGSRSPENPLFHQVAKEGVEPGYGNLPGPWRAPPDPRFLPPPCQQEVRLRMPPSRPLYTEPALPPQRQDTLYSNSGQPRGPAELRNFNMPSWDKEVSSKKESRSNDTKSDLDNRNVPEAEVTLPAESKAAGPGFAPPIRGPWLPVDPRSHYLAREPRFPPPPVRNVPGASGSHFPARDFPGPPHPPFPPRGFPNYLPPRAGCPPPGPPPF</sequence>
<reference evidence="2" key="1">
    <citation type="submission" date="2025-08" db="UniProtKB">
        <authorList>
            <consortium name="RefSeq"/>
        </authorList>
    </citation>
    <scope>IDENTIFICATION</scope>
</reference>
<gene>
    <name evidence="2" type="primary">LOC109699193</name>
</gene>